<dbReference type="Pfam" id="PF19319">
    <property type="entry name" value="DUF5919"/>
    <property type="match status" value="1"/>
</dbReference>
<organism evidence="2 3">
    <name type="scientific">Nonomuraea soli</name>
    <dbReference type="NCBI Taxonomy" id="1032476"/>
    <lineage>
        <taxon>Bacteria</taxon>
        <taxon>Bacillati</taxon>
        <taxon>Actinomycetota</taxon>
        <taxon>Actinomycetes</taxon>
        <taxon>Streptosporangiales</taxon>
        <taxon>Streptosporangiaceae</taxon>
        <taxon>Nonomuraea</taxon>
    </lineage>
</organism>
<name>A0A7W0HVT1_9ACTN</name>
<evidence type="ECO:0000259" key="1">
    <source>
        <dbReference type="Pfam" id="PF19319"/>
    </source>
</evidence>
<proteinExistence type="predicted"/>
<sequence>MTEAFIPVQMTGMTAVSSRRAAFSSAYAASTLFDDSNEINVAGLSLNVICQSYPGHQLKRLLEYGTRVGCLFIDPNPCVGGGKRATRTARSSRCAGSSSAC</sequence>
<evidence type="ECO:0000313" key="3">
    <source>
        <dbReference type="Proteomes" id="UP000530928"/>
    </source>
</evidence>
<dbReference type="AlphaFoldDB" id="A0A7W0HVT1"/>
<feature type="domain" description="DUF5919" evidence="1">
    <location>
        <begin position="40"/>
        <end position="76"/>
    </location>
</feature>
<protein>
    <recommendedName>
        <fullName evidence="1">DUF5919 domain-containing protein</fullName>
    </recommendedName>
</protein>
<accession>A0A7W0HVT1</accession>
<gene>
    <name evidence="2" type="ORF">HNR30_008916</name>
</gene>
<evidence type="ECO:0000313" key="2">
    <source>
        <dbReference type="EMBL" id="MBA2897518.1"/>
    </source>
</evidence>
<dbReference type="EMBL" id="JACDUR010000011">
    <property type="protein sequence ID" value="MBA2897518.1"/>
    <property type="molecule type" value="Genomic_DNA"/>
</dbReference>
<comment type="caution">
    <text evidence="2">The sequence shown here is derived from an EMBL/GenBank/DDBJ whole genome shotgun (WGS) entry which is preliminary data.</text>
</comment>
<dbReference type="Proteomes" id="UP000530928">
    <property type="component" value="Unassembled WGS sequence"/>
</dbReference>
<dbReference type="InterPro" id="IPR045697">
    <property type="entry name" value="DUF5919"/>
</dbReference>
<reference evidence="2 3" key="1">
    <citation type="submission" date="2020-07" db="EMBL/GenBank/DDBJ databases">
        <title>Genomic Encyclopedia of Type Strains, Phase IV (KMG-IV): sequencing the most valuable type-strain genomes for metagenomic binning, comparative biology and taxonomic classification.</title>
        <authorList>
            <person name="Goeker M."/>
        </authorList>
    </citation>
    <scope>NUCLEOTIDE SEQUENCE [LARGE SCALE GENOMIC DNA]</scope>
    <source>
        <strain evidence="2 3">DSM 45533</strain>
    </source>
</reference>
<keyword evidence="3" id="KW-1185">Reference proteome</keyword>